<keyword evidence="10 11" id="KW-0804">Transcription</keyword>
<reference evidence="13" key="1">
    <citation type="submission" date="2021-04" db="EMBL/GenBank/DDBJ databases">
        <title>Pseudonocardia sp. nov., isolated from sandy soil of mangrove forest.</title>
        <authorList>
            <person name="Zan Z."/>
            <person name="Huang R."/>
            <person name="Liu W."/>
        </authorList>
    </citation>
    <scope>NUCLEOTIDE SEQUENCE</scope>
    <source>
        <strain evidence="13">S2-4</strain>
    </source>
</reference>
<keyword evidence="5 11" id="KW-0408">Iron</keyword>
<comment type="caution">
    <text evidence="13">The sequence shown here is derived from an EMBL/GenBank/DDBJ whole genome shotgun (WGS) entry which is preliminary data.</text>
</comment>
<evidence type="ECO:0000256" key="1">
    <source>
        <dbReference type="ARBA" id="ARBA00004496"/>
    </source>
</evidence>
<dbReference type="RefSeq" id="WP_252444622.1">
    <property type="nucleotide sequence ID" value="NZ_JAGSOV010000070.1"/>
</dbReference>
<evidence type="ECO:0000256" key="9">
    <source>
        <dbReference type="ARBA" id="ARBA00023157"/>
    </source>
</evidence>
<evidence type="ECO:0000256" key="2">
    <source>
        <dbReference type="ARBA" id="ARBA00006597"/>
    </source>
</evidence>
<gene>
    <name evidence="11" type="primary">whiB</name>
    <name evidence="13" type="ORF">KDL28_31985</name>
</gene>
<keyword evidence="4 11" id="KW-0479">Metal-binding</keyword>
<keyword evidence="11" id="KW-0963">Cytoplasm</keyword>
<dbReference type="InterPro" id="IPR034768">
    <property type="entry name" value="4FE4S_WBL"/>
</dbReference>
<comment type="PTM">
    <text evidence="11">Upon Fe-S cluster removal intramolecular disulfide bonds are formed.</text>
</comment>
<proteinExistence type="inferred from homology"/>
<sequence>MISTEPVTVAGRAGRYADWRIHPELLRSWHRQALCGGVGSAVFFPADEECYPIRDRRERVAKAICAACPVRRPCAVHALAHRELHGVWGAVGDRPPRRLART</sequence>
<keyword evidence="7 11" id="KW-0805">Transcription regulation</keyword>
<keyword evidence="8 11" id="KW-0238">DNA-binding</keyword>
<dbReference type="Proteomes" id="UP001165283">
    <property type="component" value="Unassembled WGS sequence"/>
</dbReference>
<dbReference type="PANTHER" id="PTHR38839">
    <property type="entry name" value="TRANSCRIPTIONAL REGULATOR WHID-RELATED"/>
    <property type="match status" value="1"/>
</dbReference>
<evidence type="ECO:0000256" key="6">
    <source>
        <dbReference type="ARBA" id="ARBA00023014"/>
    </source>
</evidence>
<comment type="cofactor">
    <cofactor evidence="11">
        <name>[4Fe-4S] cluster</name>
        <dbReference type="ChEBI" id="CHEBI:49883"/>
    </cofactor>
    <text evidence="11">Binds 1 [4Fe-4S] cluster per subunit. Following nitrosylation of the [4Fe-4S] cluster binds 1 [4Fe-8(NO)] cluster per subunit.</text>
</comment>
<keyword evidence="3 11" id="KW-0004">4Fe-4S</keyword>
<comment type="function">
    <text evidence="11">Acts as a transcriptional regulator. Probably redox-responsive. The apo- but not holo-form probably binds DNA.</text>
</comment>
<feature type="binding site" evidence="11">
    <location>
        <position position="65"/>
    </location>
    <ligand>
        <name>[4Fe-4S] cluster</name>
        <dbReference type="ChEBI" id="CHEBI:49883"/>
    </ligand>
</feature>
<evidence type="ECO:0000259" key="12">
    <source>
        <dbReference type="PROSITE" id="PS51674"/>
    </source>
</evidence>
<protein>
    <recommendedName>
        <fullName evidence="11">Transcriptional regulator WhiB</fullName>
    </recommendedName>
</protein>
<dbReference type="InterPro" id="IPR003482">
    <property type="entry name" value="Whib"/>
</dbReference>
<accession>A0ABT1AA50</accession>
<evidence type="ECO:0000256" key="11">
    <source>
        <dbReference type="HAMAP-Rule" id="MF_01479"/>
    </source>
</evidence>
<evidence type="ECO:0000313" key="13">
    <source>
        <dbReference type="EMBL" id="MCO1659699.1"/>
    </source>
</evidence>
<name>A0ABT1AA50_9PSEU</name>
<evidence type="ECO:0000256" key="4">
    <source>
        <dbReference type="ARBA" id="ARBA00022723"/>
    </source>
</evidence>
<evidence type="ECO:0000256" key="8">
    <source>
        <dbReference type="ARBA" id="ARBA00023125"/>
    </source>
</evidence>
<feature type="domain" description="4Fe-4S Wbl-type" evidence="12">
    <location>
        <begin position="34"/>
        <end position="98"/>
    </location>
</feature>
<evidence type="ECO:0000256" key="10">
    <source>
        <dbReference type="ARBA" id="ARBA00023163"/>
    </source>
</evidence>
<dbReference type="EMBL" id="JAGSOV010000070">
    <property type="protein sequence ID" value="MCO1659699.1"/>
    <property type="molecule type" value="Genomic_DNA"/>
</dbReference>
<feature type="binding site" evidence="11">
    <location>
        <position position="35"/>
    </location>
    <ligand>
        <name>[4Fe-4S] cluster</name>
        <dbReference type="ChEBI" id="CHEBI:49883"/>
    </ligand>
</feature>
<comment type="similarity">
    <text evidence="2 11">Belongs to the WhiB family.</text>
</comment>
<feature type="binding site" evidence="11">
    <location>
        <position position="74"/>
    </location>
    <ligand>
        <name>[4Fe-4S] cluster</name>
        <dbReference type="ChEBI" id="CHEBI:49883"/>
    </ligand>
</feature>
<keyword evidence="6 11" id="KW-0411">Iron-sulfur</keyword>
<dbReference type="Pfam" id="PF02467">
    <property type="entry name" value="Whib"/>
    <property type="match status" value="1"/>
</dbReference>
<organism evidence="13 14">
    <name type="scientific">Pseudonocardia humida</name>
    <dbReference type="NCBI Taxonomy" id="2800819"/>
    <lineage>
        <taxon>Bacteria</taxon>
        <taxon>Bacillati</taxon>
        <taxon>Actinomycetota</taxon>
        <taxon>Actinomycetes</taxon>
        <taxon>Pseudonocardiales</taxon>
        <taxon>Pseudonocardiaceae</taxon>
        <taxon>Pseudonocardia</taxon>
    </lineage>
</organism>
<keyword evidence="14" id="KW-1185">Reference proteome</keyword>
<comment type="subcellular location">
    <subcellularLocation>
        <location evidence="1 11">Cytoplasm</location>
    </subcellularLocation>
</comment>
<evidence type="ECO:0000256" key="7">
    <source>
        <dbReference type="ARBA" id="ARBA00023015"/>
    </source>
</evidence>
<dbReference type="PROSITE" id="PS51674">
    <property type="entry name" value="4FE4S_WBL"/>
    <property type="match status" value="1"/>
</dbReference>
<evidence type="ECO:0000313" key="14">
    <source>
        <dbReference type="Proteomes" id="UP001165283"/>
    </source>
</evidence>
<dbReference type="HAMAP" id="MF_01479">
    <property type="entry name" value="WhiB"/>
    <property type="match status" value="1"/>
</dbReference>
<comment type="PTM">
    <text evidence="11">The Fe-S cluster can be nitrosylated by nitric oxide (NO).</text>
</comment>
<evidence type="ECO:0000256" key="3">
    <source>
        <dbReference type="ARBA" id="ARBA00022485"/>
    </source>
</evidence>
<evidence type="ECO:0000256" key="5">
    <source>
        <dbReference type="ARBA" id="ARBA00023004"/>
    </source>
</evidence>
<keyword evidence="9 11" id="KW-1015">Disulfide bond</keyword>
<feature type="binding site" evidence="11">
    <location>
        <position position="68"/>
    </location>
    <ligand>
        <name>[4Fe-4S] cluster</name>
        <dbReference type="ChEBI" id="CHEBI:49883"/>
    </ligand>
</feature>